<comment type="caution">
    <text evidence="2">The sequence shown here is derived from an EMBL/GenBank/DDBJ whole genome shotgun (WGS) entry which is preliminary data.</text>
</comment>
<accession>A0ABV7JTW3</accession>
<sequence length="287" mass="30431">MIAVTGATGQLGRLVIQYLLKGRDASQIVAIVRNPEKAKELKAQGIVVRTADYSSPEALKTALTGVDKLLLISSSEVGQRLPQHQNVIDAAQHAGVNLLAYTSLLKVNDSPLMLGAEHKETESYLQQSGIDFVLLRNGWYTENYLASIAPALENGGFIGSAKEGLISSAAREDYAEAAAKVLLSGEPQAGRVYELAGDESYTLAQLASVIREEAGKTIPYIDLPPAEFTAALQQAGLPAPLADMLADSDAGAAQGALFDDSKTLSQLLGHPTRTLRELVKAGLPPIR</sequence>
<reference evidence="3" key="1">
    <citation type="journal article" date="2019" name="Int. J. Syst. Evol. Microbiol.">
        <title>The Global Catalogue of Microorganisms (GCM) 10K type strain sequencing project: providing services to taxonomists for standard genome sequencing and annotation.</title>
        <authorList>
            <consortium name="The Broad Institute Genomics Platform"/>
            <consortium name="The Broad Institute Genome Sequencing Center for Infectious Disease"/>
            <person name="Wu L."/>
            <person name="Ma J."/>
        </authorList>
    </citation>
    <scope>NUCLEOTIDE SEQUENCE [LARGE SCALE GENOMIC DNA]</scope>
    <source>
        <strain evidence="3">KCTC 52449</strain>
    </source>
</reference>
<gene>
    <name evidence="2" type="ORF">ACFOEW_06195</name>
</gene>
<keyword evidence="3" id="KW-1185">Reference proteome</keyword>
<dbReference type="GO" id="GO:0003955">
    <property type="term" value="F:NAD(P)H dehydrogenase (quinone) activity"/>
    <property type="evidence" value="ECO:0007669"/>
    <property type="project" value="UniProtKB-EC"/>
</dbReference>
<proteinExistence type="predicted"/>
<name>A0ABV7JTW3_9ALTE</name>
<dbReference type="Pfam" id="PF13460">
    <property type="entry name" value="NAD_binding_10"/>
    <property type="match status" value="1"/>
</dbReference>
<dbReference type="PANTHER" id="PTHR47129:SF1">
    <property type="entry name" value="NMRA-LIKE DOMAIN-CONTAINING PROTEIN"/>
    <property type="match status" value="1"/>
</dbReference>
<evidence type="ECO:0000313" key="2">
    <source>
        <dbReference type="EMBL" id="MFC3201406.1"/>
    </source>
</evidence>
<dbReference type="Gene3D" id="3.40.50.720">
    <property type="entry name" value="NAD(P)-binding Rossmann-like Domain"/>
    <property type="match status" value="1"/>
</dbReference>
<evidence type="ECO:0000313" key="3">
    <source>
        <dbReference type="Proteomes" id="UP001595477"/>
    </source>
</evidence>
<dbReference type="EMBL" id="JBHRSX010000014">
    <property type="protein sequence ID" value="MFC3201406.1"/>
    <property type="molecule type" value="Genomic_DNA"/>
</dbReference>
<dbReference type="CDD" id="cd05269">
    <property type="entry name" value="TMR_SDR_a"/>
    <property type="match status" value="1"/>
</dbReference>
<dbReference type="Gene3D" id="3.90.25.10">
    <property type="entry name" value="UDP-galactose 4-epimerase, domain 1"/>
    <property type="match status" value="1"/>
</dbReference>
<dbReference type="PANTHER" id="PTHR47129">
    <property type="entry name" value="QUINONE OXIDOREDUCTASE 2"/>
    <property type="match status" value="1"/>
</dbReference>
<dbReference type="Proteomes" id="UP001595477">
    <property type="component" value="Unassembled WGS sequence"/>
</dbReference>
<dbReference type="InterPro" id="IPR052718">
    <property type="entry name" value="NmrA-type_oxidoreductase"/>
</dbReference>
<keyword evidence="2" id="KW-0560">Oxidoreductase</keyword>
<feature type="domain" description="NAD(P)-binding" evidence="1">
    <location>
        <begin position="6"/>
        <end position="182"/>
    </location>
</feature>
<organism evidence="2 3">
    <name type="scientific">Alteromonas oceani</name>
    <dbReference type="NCBI Taxonomy" id="2071609"/>
    <lineage>
        <taxon>Bacteria</taxon>
        <taxon>Pseudomonadati</taxon>
        <taxon>Pseudomonadota</taxon>
        <taxon>Gammaproteobacteria</taxon>
        <taxon>Alteromonadales</taxon>
        <taxon>Alteromonadaceae</taxon>
        <taxon>Alteromonas/Salinimonas group</taxon>
        <taxon>Alteromonas</taxon>
    </lineage>
</organism>
<dbReference type="EC" id="1.6.5.2" evidence="2"/>
<protein>
    <submittedName>
        <fullName evidence="2">SDR family oxidoreductase</fullName>
        <ecNumber evidence="2">1.6.5.2</ecNumber>
    </submittedName>
</protein>
<dbReference type="RefSeq" id="WP_123323936.1">
    <property type="nucleotide sequence ID" value="NZ_JBHRSX010000014.1"/>
</dbReference>
<evidence type="ECO:0000259" key="1">
    <source>
        <dbReference type="Pfam" id="PF13460"/>
    </source>
</evidence>
<dbReference type="SUPFAM" id="SSF51735">
    <property type="entry name" value="NAD(P)-binding Rossmann-fold domains"/>
    <property type="match status" value="1"/>
</dbReference>
<dbReference type="InterPro" id="IPR016040">
    <property type="entry name" value="NAD(P)-bd_dom"/>
</dbReference>
<dbReference type="InterPro" id="IPR036291">
    <property type="entry name" value="NAD(P)-bd_dom_sf"/>
</dbReference>